<evidence type="ECO:0000313" key="1">
    <source>
        <dbReference type="EMBL" id="EHO52794.1"/>
    </source>
</evidence>
<dbReference type="AlphaFoldDB" id="H1LE04"/>
<protein>
    <submittedName>
        <fullName evidence="1">Uncharacterized protein</fullName>
    </submittedName>
</protein>
<comment type="caution">
    <text evidence="1">The sequence shown here is derived from an EMBL/GenBank/DDBJ whole genome shotgun (WGS) entry which is preliminary data.</text>
</comment>
<evidence type="ECO:0000313" key="2">
    <source>
        <dbReference type="Proteomes" id="UP000005025"/>
    </source>
</evidence>
<dbReference type="EMBL" id="AGRJ01000088">
    <property type="protein sequence ID" value="EHO52794.1"/>
    <property type="molecule type" value="Genomic_DNA"/>
</dbReference>
<reference evidence="1 2" key="1">
    <citation type="submission" date="2011-09" db="EMBL/GenBank/DDBJ databases">
        <authorList>
            <person name="Weinstock G."/>
            <person name="Sodergren E."/>
            <person name="Clifton S."/>
            <person name="Fulton L."/>
            <person name="Fulton B."/>
            <person name="Courtney L."/>
            <person name="Fronick C."/>
            <person name="Harrison M."/>
            <person name="Strong C."/>
            <person name="Farmer C."/>
            <person name="Delahaunty K."/>
            <person name="Markovic C."/>
            <person name="Hall O."/>
            <person name="Minx P."/>
            <person name="Tomlinson C."/>
            <person name="Mitreva M."/>
            <person name="Hou S."/>
            <person name="Chen J."/>
            <person name="Wollam A."/>
            <person name="Pepin K.H."/>
            <person name="Johnson M."/>
            <person name="Bhonagiri V."/>
            <person name="Zhang X."/>
            <person name="Suruliraj S."/>
            <person name="Warren W."/>
            <person name="Chinwalla A."/>
            <person name="Mardis E.R."/>
            <person name="Wilson R.K."/>
        </authorList>
    </citation>
    <scope>NUCLEOTIDE SEQUENCE [LARGE SCALE GENOMIC DNA]</scope>
    <source>
        <strain evidence="1 2">F0435</strain>
    </source>
</reference>
<sequence length="65" mass="7460">MPIFAGDKKPVKNVKITKRQYVKILIMVNLDLVAIVCQLSNWNLDDRSATIIPITIQKIDSEMKF</sequence>
<dbReference type="HOGENOM" id="CLU_2844334_0_0_9"/>
<proteinExistence type="predicted"/>
<name>H1LE04_9LACO</name>
<dbReference type="Proteomes" id="UP000005025">
    <property type="component" value="Unassembled WGS sequence"/>
</dbReference>
<gene>
    <name evidence="1" type="ORF">HMPREF9104_00830</name>
</gene>
<organism evidence="1 2">
    <name type="scientific">Lentilactobacillus kisonensis F0435</name>
    <dbReference type="NCBI Taxonomy" id="797516"/>
    <lineage>
        <taxon>Bacteria</taxon>
        <taxon>Bacillati</taxon>
        <taxon>Bacillota</taxon>
        <taxon>Bacilli</taxon>
        <taxon>Lactobacillales</taxon>
        <taxon>Lactobacillaceae</taxon>
        <taxon>Lentilactobacillus</taxon>
    </lineage>
</organism>
<dbReference type="STRING" id="797516.HMPREF9104_00830"/>
<accession>H1LE04</accession>